<dbReference type="InterPro" id="IPR043472">
    <property type="entry name" value="Macro_dom-like"/>
</dbReference>
<feature type="compositionally biased region" description="Acidic residues" evidence="1">
    <location>
        <begin position="450"/>
        <end position="464"/>
    </location>
</feature>
<dbReference type="Gene3D" id="3.40.220.10">
    <property type="entry name" value="Leucine Aminopeptidase, subunit E, domain 1"/>
    <property type="match status" value="1"/>
</dbReference>
<dbReference type="WBParaSite" id="jg14005.2">
    <property type="protein sequence ID" value="jg14005.2"/>
    <property type="gene ID" value="jg14005"/>
</dbReference>
<dbReference type="InterPro" id="IPR057001">
    <property type="entry name" value="RYYR-CCHC"/>
</dbReference>
<sequence length="496" mass="56686">MHQQQQQQPQKKSLFKEKVVVCKEKFADIRTDVVINFCAPDVLAGPAFFEQLHQMAGPQLIEECQNFIGLAPTSCRVTNSFAATNFKLIAHTVVPIDLDLSREIDLRSVYLSVRNSLDRSSEEGATTIAFPSYFPGIDLNVGCELILRIFTDWIHRSPYSDQIEEIKVICPTEKEYNSYVLAARNLYSQANIVGENYVPSFMRPKTVIIPARYLNYNERSFNRAKRSRGSLNMPPVDLPPIKLELSAKLAPTILVIDDENGMKRQYRLTNRSRDGRKLYFRCSRCDTLIKKDGHRIRAKLIVQDGHIVSERFPEHHPDCAPKSHEDVFMQQIDRSSRREVKDGTLMPQDAYKKAVSRVLEESALEPEVNGAVEKFPDWPRLRQQYCRIRKTAIGKQCLEQGYEFPQRFSSRDSRPARKYSPSYEQDMHYGVETDEESFAMMKSVPIKGEDLEEDDGPIVVDDDVTTGKGNHSSHQFMAADEEMLVEGTAGLPHKES</sequence>
<evidence type="ECO:0000259" key="2">
    <source>
        <dbReference type="PROSITE" id="PS51154"/>
    </source>
</evidence>
<keyword evidence="3" id="KW-1185">Reference proteome</keyword>
<dbReference type="SUPFAM" id="SSF52949">
    <property type="entry name" value="Macro domain-like"/>
    <property type="match status" value="1"/>
</dbReference>
<proteinExistence type="predicted"/>
<dbReference type="Proteomes" id="UP000887574">
    <property type="component" value="Unplaced"/>
</dbReference>
<dbReference type="PROSITE" id="PS51154">
    <property type="entry name" value="MACRO"/>
    <property type="match status" value="1"/>
</dbReference>
<feature type="region of interest" description="Disordered" evidence="1">
    <location>
        <begin position="449"/>
        <end position="478"/>
    </location>
</feature>
<evidence type="ECO:0000313" key="3">
    <source>
        <dbReference type="Proteomes" id="UP000887574"/>
    </source>
</evidence>
<name>A0A915CYG9_9BILA</name>
<dbReference type="Pfam" id="PF23674">
    <property type="entry name" value="RYYR-CCHC"/>
    <property type="match status" value="1"/>
</dbReference>
<accession>A0A915CYG9</accession>
<protein>
    <submittedName>
        <fullName evidence="4">Macro domain-containing protein</fullName>
    </submittedName>
</protein>
<dbReference type="Pfam" id="PF01661">
    <property type="entry name" value="Macro"/>
    <property type="match status" value="1"/>
</dbReference>
<feature type="domain" description="Macro" evidence="2">
    <location>
        <begin position="6"/>
        <end position="187"/>
    </location>
</feature>
<evidence type="ECO:0000313" key="4">
    <source>
        <dbReference type="WBParaSite" id="jg14005.2"/>
    </source>
</evidence>
<organism evidence="3 4">
    <name type="scientific">Ditylenchus dipsaci</name>
    <dbReference type="NCBI Taxonomy" id="166011"/>
    <lineage>
        <taxon>Eukaryota</taxon>
        <taxon>Metazoa</taxon>
        <taxon>Ecdysozoa</taxon>
        <taxon>Nematoda</taxon>
        <taxon>Chromadorea</taxon>
        <taxon>Rhabditida</taxon>
        <taxon>Tylenchina</taxon>
        <taxon>Tylenchomorpha</taxon>
        <taxon>Sphaerularioidea</taxon>
        <taxon>Anguinidae</taxon>
        <taxon>Anguininae</taxon>
        <taxon>Ditylenchus</taxon>
    </lineage>
</organism>
<dbReference type="AlphaFoldDB" id="A0A915CYG9"/>
<dbReference type="InterPro" id="IPR002589">
    <property type="entry name" value="Macro_dom"/>
</dbReference>
<evidence type="ECO:0000256" key="1">
    <source>
        <dbReference type="SAM" id="MobiDB-lite"/>
    </source>
</evidence>
<reference evidence="4" key="1">
    <citation type="submission" date="2022-11" db="UniProtKB">
        <authorList>
            <consortium name="WormBaseParasite"/>
        </authorList>
    </citation>
    <scope>IDENTIFICATION</scope>
</reference>